<gene>
    <name evidence="1" type="ORF">J6I44_15725</name>
</gene>
<comment type="caution">
    <text evidence="1">The sequence shown here is derived from an EMBL/GenBank/DDBJ whole genome shotgun (WGS) entry which is preliminary data.</text>
</comment>
<proteinExistence type="predicted"/>
<accession>A0ABT3PR40</accession>
<evidence type="ECO:0000313" key="1">
    <source>
        <dbReference type="EMBL" id="MCW9708316.1"/>
    </source>
</evidence>
<dbReference type="RefSeq" id="WP_265767103.1">
    <property type="nucleotide sequence ID" value="NZ_JAGGJA010000011.1"/>
</dbReference>
<sequence length="45" mass="5401">MYFFYYSLTGRQPQTPDEVLEAWESSLRQGYSFNEQSARELLSFK</sequence>
<keyword evidence="2" id="KW-1185">Reference proteome</keyword>
<dbReference type="EMBL" id="JAGGJA010000011">
    <property type="protein sequence ID" value="MCW9708316.1"/>
    <property type="molecule type" value="Genomic_DNA"/>
</dbReference>
<evidence type="ECO:0000313" key="2">
    <source>
        <dbReference type="Proteomes" id="UP001207918"/>
    </source>
</evidence>
<organism evidence="1 2">
    <name type="scientific">Fodinibius salsisoli</name>
    <dbReference type="NCBI Taxonomy" id="2820877"/>
    <lineage>
        <taxon>Bacteria</taxon>
        <taxon>Pseudomonadati</taxon>
        <taxon>Balneolota</taxon>
        <taxon>Balneolia</taxon>
        <taxon>Balneolales</taxon>
        <taxon>Balneolaceae</taxon>
        <taxon>Fodinibius</taxon>
    </lineage>
</organism>
<name>A0ABT3PR40_9BACT</name>
<protein>
    <submittedName>
        <fullName evidence="1">Uncharacterized protein</fullName>
    </submittedName>
</protein>
<reference evidence="1 2" key="1">
    <citation type="submission" date="2021-03" db="EMBL/GenBank/DDBJ databases">
        <title>Aliifodinibius sp. nov., a new bacterium isolated from saline soil.</title>
        <authorList>
            <person name="Galisteo C."/>
            <person name="De La Haba R."/>
            <person name="Sanchez-Porro C."/>
            <person name="Ventosa A."/>
        </authorList>
    </citation>
    <scope>NUCLEOTIDE SEQUENCE [LARGE SCALE GENOMIC DNA]</scope>
    <source>
        <strain evidence="1 2">1BSP15-2V2</strain>
    </source>
</reference>
<dbReference type="Proteomes" id="UP001207918">
    <property type="component" value="Unassembled WGS sequence"/>
</dbReference>